<organism evidence="3 4">
    <name type="scientific">Mycobacterium botniense</name>
    <dbReference type="NCBI Taxonomy" id="84962"/>
    <lineage>
        <taxon>Bacteria</taxon>
        <taxon>Bacillati</taxon>
        <taxon>Actinomycetota</taxon>
        <taxon>Actinomycetes</taxon>
        <taxon>Mycobacteriales</taxon>
        <taxon>Mycobacteriaceae</taxon>
        <taxon>Mycobacterium</taxon>
    </lineage>
</organism>
<protein>
    <recommendedName>
        <fullName evidence="2">DUF732 domain-containing protein</fullName>
    </recommendedName>
</protein>
<dbReference type="Proteomes" id="UP000465361">
    <property type="component" value="Unassembled WGS sequence"/>
</dbReference>
<dbReference type="EMBL" id="BLKW01000002">
    <property type="protein sequence ID" value="GFG73519.1"/>
    <property type="molecule type" value="Genomic_DNA"/>
</dbReference>
<dbReference type="Pfam" id="PF05305">
    <property type="entry name" value="DUF732"/>
    <property type="match status" value="1"/>
</dbReference>
<sequence>MNMVKLFLAAIWATTLIGMAGVARADDDPRDAAFLQALQEVGITYPSADRVIASGKAVCSYMAGGHSPNATVQMVAEENPELSPDQALQFVDLARGAYCPLPPMGGGGGG</sequence>
<comment type="caution">
    <text evidence="3">The sequence shown here is derived from an EMBL/GenBank/DDBJ whole genome shotgun (WGS) entry which is preliminary data.</text>
</comment>
<feature type="signal peptide" evidence="1">
    <location>
        <begin position="1"/>
        <end position="25"/>
    </location>
</feature>
<evidence type="ECO:0000313" key="3">
    <source>
        <dbReference type="EMBL" id="GFG73519.1"/>
    </source>
</evidence>
<proteinExistence type="predicted"/>
<evidence type="ECO:0000313" key="4">
    <source>
        <dbReference type="Proteomes" id="UP000465361"/>
    </source>
</evidence>
<dbReference type="InterPro" id="IPR007969">
    <property type="entry name" value="DUF732"/>
</dbReference>
<evidence type="ECO:0000256" key="1">
    <source>
        <dbReference type="SAM" id="SignalP"/>
    </source>
</evidence>
<feature type="domain" description="DUF732" evidence="2">
    <location>
        <begin position="31"/>
        <end position="100"/>
    </location>
</feature>
<keyword evidence="4" id="KW-1185">Reference proteome</keyword>
<name>A0A7I9XU40_9MYCO</name>
<gene>
    <name evidence="3" type="ORF">MBOT_08840</name>
</gene>
<feature type="chain" id="PRO_5029659898" description="DUF732 domain-containing protein" evidence="1">
    <location>
        <begin position="26"/>
        <end position="110"/>
    </location>
</feature>
<accession>A0A7I9XU40</accession>
<reference evidence="3 4" key="1">
    <citation type="journal article" date="2019" name="Emerg. Microbes Infect.">
        <title>Comprehensive subspecies identification of 175 nontuberculous mycobacteria species based on 7547 genomic profiles.</title>
        <authorList>
            <person name="Matsumoto Y."/>
            <person name="Kinjo T."/>
            <person name="Motooka D."/>
            <person name="Nabeya D."/>
            <person name="Jung N."/>
            <person name="Uechi K."/>
            <person name="Horii T."/>
            <person name="Iida T."/>
            <person name="Fujita J."/>
            <person name="Nakamura S."/>
        </authorList>
    </citation>
    <scope>NUCLEOTIDE SEQUENCE [LARGE SCALE GENOMIC DNA]</scope>
    <source>
        <strain evidence="3 4">JCM 17322</strain>
    </source>
</reference>
<dbReference type="AlphaFoldDB" id="A0A7I9XU40"/>
<dbReference type="RefSeq" id="WP_163754725.1">
    <property type="nucleotide sequence ID" value="NZ_BLKW01000002.1"/>
</dbReference>
<evidence type="ECO:0000259" key="2">
    <source>
        <dbReference type="Pfam" id="PF05305"/>
    </source>
</evidence>
<keyword evidence="1" id="KW-0732">Signal</keyword>